<dbReference type="Proteomes" id="UP001341840">
    <property type="component" value="Unassembled WGS sequence"/>
</dbReference>
<organism evidence="1 2">
    <name type="scientific">Stylosanthes scabra</name>
    <dbReference type="NCBI Taxonomy" id="79078"/>
    <lineage>
        <taxon>Eukaryota</taxon>
        <taxon>Viridiplantae</taxon>
        <taxon>Streptophyta</taxon>
        <taxon>Embryophyta</taxon>
        <taxon>Tracheophyta</taxon>
        <taxon>Spermatophyta</taxon>
        <taxon>Magnoliopsida</taxon>
        <taxon>eudicotyledons</taxon>
        <taxon>Gunneridae</taxon>
        <taxon>Pentapetalae</taxon>
        <taxon>rosids</taxon>
        <taxon>fabids</taxon>
        <taxon>Fabales</taxon>
        <taxon>Fabaceae</taxon>
        <taxon>Papilionoideae</taxon>
        <taxon>50 kb inversion clade</taxon>
        <taxon>dalbergioids sensu lato</taxon>
        <taxon>Dalbergieae</taxon>
        <taxon>Pterocarpus clade</taxon>
        <taxon>Stylosanthes</taxon>
    </lineage>
</organism>
<proteinExistence type="predicted"/>
<evidence type="ECO:0000313" key="2">
    <source>
        <dbReference type="Proteomes" id="UP001341840"/>
    </source>
</evidence>
<keyword evidence="2" id="KW-1185">Reference proteome</keyword>
<evidence type="ECO:0000313" key="1">
    <source>
        <dbReference type="EMBL" id="MED6171808.1"/>
    </source>
</evidence>
<accession>A0ABU6VGT5</accession>
<protein>
    <submittedName>
        <fullName evidence="1">Uncharacterized protein</fullName>
    </submittedName>
</protein>
<reference evidence="1 2" key="1">
    <citation type="journal article" date="2023" name="Plants (Basel)">
        <title>Bridging the Gap: Combining Genomics and Transcriptomics Approaches to Understand Stylosanthes scabra, an Orphan Legume from the Brazilian Caatinga.</title>
        <authorList>
            <person name="Ferreira-Neto J.R.C."/>
            <person name="da Silva M.D."/>
            <person name="Binneck E."/>
            <person name="de Melo N.F."/>
            <person name="da Silva R.H."/>
            <person name="de Melo A.L.T.M."/>
            <person name="Pandolfi V."/>
            <person name="Bustamante F.O."/>
            <person name="Brasileiro-Vidal A.C."/>
            <person name="Benko-Iseppon A.M."/>
        </authorList>
    </citation>
    <scope>NUCLEOTIDE SEQUENCE [LARGE SCALE GENOMIC DNA]</scope>
    <source>
        <tissue evidence="1">Leaves</tissue>
    </source>
</reference>
<gene>
    <name evidence="1" type="ORF">PIB30_044226</name>
</gene>
<name>A0ABU6VGT5_9FABA</name>
<dbReference type="EMBL" id="JASCZI010151297">
    <property type="protein sequence ID" value="MED6171808.1"/>
    <property type="molecule type" value="Genomic_DNA"/>
</dbReference>
<comment type="caution">
    <text evidence="1">The sequence shown here is derived from an EMBL/GenBank/DDBJ whole genome shotgun (WGS) entry which is preliminary data.</text>
</comment>
<sequence length="79" mass="8973">MFHSHGNNNLKRLIYPLFFSVSHSNTHDLPHFSLNLKSKETLAELQFITGTDTGTDTDTGATTVITTSRSRFMRLRISF</sequence>